<dbReference type="GO" id="GO:0015628">
    <property type="term" value="P:protein secretion by the type II secretion system"/>
    <property type="evidence" value="ECO:0007669"/>
    <property type="project" value="InterPro"/>
</dbReference>
<dbReference type="GO" id="GO:0005886">
    <property type="term" value="C:plasma membrane"/>
    <property type="evidence" value="ECO:0007669"/>
    <property type="project" value="UniProtKB-SubCell"/>
</dbReference>
<keyword evidence="3" id="KW-1003">Cell membrane</keyword>
<keyword evidence="14" id="KW-1185">Reference proteome</keyword>
<evidence type="ECO:0000256" key="5">
    <source>
        <dbReference type="ARBA" id="ARBA00022519"/>
    </source>
</evidence>
<feature type="transmembrane region" description="Helical" evidence="11">
    <location>
        <begin position="16"/>
        <end position="40"/>
    </location>
</feature>
<evidence type="ECO:0000259" key="12">
    <source>
        <dbReference type="Pfam" id="PF12019"/>
    </source>
</evidence>
<dbReference type="RefSeq" id="WP_007021239.1">
    <property type="nucleotide sequence ID" value="NZ_CH724125.1"/>
</dbReference>
<evidence type="ECO:0000256" key="7">
    <source>
        <dbReference type="ARBA" id="ARBA00022989"/>
    </source>
</evidence>
<comment type="caution">
    <text evidence="13">The sequence shown here is derived from an EMBL/GenBank/DDBJ whole genome shotgun (WGS) entry which is preliminary data.</text>
</comment>
<evidence type="ECO:0000256" key="1">
    <source>
        <dbReference type="ARBA" id="ARBA00004377"/>
    </source>
</evidence>
<dbReference type="InterPro" id="IPR022346">
    <property type="entry name" value="T2SS_GspH"/>
</dbReference>
<comment type="subcellular location">
    <subcellularLocation>
        <location evidence="1">Cell inner membrane</location>
        <topology evidence="1">Single-pass membrane protein</topology>
    </subcellularLocation>
</comment>
<keyword evidence="4" id="KW-0488">Methylation</keyword>
<comment type="similarity">
    <text evidence="9">Belongs to the GSP H family.</text>
</comment>
<gene>
    <name evidence="13" type="ORF">MED92_18223</name>
</gene>
<dbReference type="AlphaFoldDB" id="A0A7U8C595"/>
<dbReference type="EMBL" id="AAOW01000008">
    <property type="protein sequence ID" value="EAR61469.1"/>
    <property type="molecule type" value="Genomic_DNA"/>
</dbReference>
<evidence type="ECO:0000256" key="11">
    <source>
        <dbReference type="SAM" id="Phobius"/>
    </source>
</evidence>
<keyword evidence="7 11" id="KW-1133">Transmembrane helix</keyword>
<evidence type="ECO:0000313" key="14">
    <source>
        <dbReference type="Proteomes" id="UP000002171"/>
    </source>
</evidence>
<dbReference type="Proteomes" id="UP000002171">
    <property type="component" value="Unassembled WGS sequence"/>
</dbReference>
<dbReference type="GO" id="GO:0015627">
    <property type="term" value="C:type II protein secretion system complex"/>
    <property type="evidence" value="ECO:0007669"/>
    <property type="project" value="InterPro"/>
</dbReference>
<evidence type="ECO:0000256" key="6">
    <source>
        <dbReference type="ARBA" id="ARBA00022692"/>
    </source>
</evidence>
<evidence type="ECO:0000256" key="2">
    <source>
        <dbReference type="ARBA" id="ARBA00021549"/>
    </source>
</evidence>
<name>A0A7U8C595_NEPCE</name>
<feature type="domain" description="General secretion pathway GspH" evidence="12">
    <location>
        <begin position="57"/>
        <end position="174"/>
    </location>
</feature>
<dbReference type="OrthoDB" id="5624462at2"/>
<evidence type="ECO:0000256" key="8">
    <source>
        <dbReference type="ARBA" id="ARBA00023136"/>
    </source>
</evidence>
<evidence type="ECO:0000256" key="4">
    <source>
        <dbReference type="ARBA" id="ARBA00022481"/>
    </source>
</evidence>
<evidence type="ECO:0000313" key="13">
    <source>
        <dbReference type="EMBL" id="EAR61469.1"/>
    </source>
</evidence>
<dbReference type="Pfam" id="PF12019">
    <property type="entry name" value="GspH"/>
    <property type="match status" value="1"/>
</dbReference>
<keyword evidence="8 11" id="KW-0472">Membrane</keyword>
<sequence length="181" mass="20227">MERYTLNERKRACARFFYGFTLMELVIGVLLLSILLFLAIPAMSRYMADSHLFADLNKLQSLLALARMESVKSGEKVVLCRWDGNLGCTGASQSGTQQWNNGALIFMDKNGDRQISTKDYVIKVISFSPENSVTWNRGETLVYESDGSVYGASNGTFQISQGDDIKKLVISMTGRVRRTSN</sequence>
<dbReference type="Gene3D" id="3.55.40.10">
    <property type="entry name" value="minor pseudopilin epsh domain"/>
    <property type="match status" value="1"/>
</dbReference>
<evidence type="ECO:0000256" key="3">
    <source>
        <dbReference type="ARBA" id="ARBA00022475"/>
    </source>
</evidence>
<organism evidence="13 14">
    <name type="scientific">Neptuniibacter caesariensis</name>
    <dbReference type="NCBI Taxonomy" id="207954"/>
    <lineage>
        <taxon>Bacteria</taxon>
        <taxon>Pseudomonadati</taxon>
        <taxon>Pseudomonadota</taxon>
        <taxon>Gammaproteobacteria</taxon>
        <taxon>Oceanospirillales</taxon>
        <taxon>Oceanospirillaceae</taxon>
        <taxon>Neptuniibacter</taxon>
    </lineage>
</organism>
<accession>A0A7U8C595</accession>
<dbReference type="InterPro" id="IPR045584">
    <property type="entry name" value="Pilin-like"/>
</dbReference>
<dbReference type="SUPFAM" id="SSF54523">
    <property type="entry name" value="Pili subunits"/>
    <property type="match status" value="1"/>
</dbReference>
<dbReference type="InterPro" id="IPR018247">
    <property type="entry name" value="EF_Hand_1_Ca_BS"/>
</dbReference>
<evidence type="ECO:0000256" key="9">
    <source>
        <dbReference type="ARBA" id="ARBA00025772"/>
    </source>
</evidence>
<keyword evidence="5" id="KW-0997">Cell inner membrane</keyword>
<dbReference type="PROSITE" id="PS00018">
    <property type="entry name" value="EF_HAND_1"/>
    <property type="match status" value="1"/>
</dbReference>
<keyword evidence="6 11" id="KW-0812">Transmembrane</keyword>
<protein>
    <recommendedName>
        <fullName evidence="2">Type II secretion system protein H</fullName>
    </recommendedName>
    <alternativeName>
        <fullName evidence="10">General secretion pathway protein H</fullName>
    </alternativeName>
</protein>
<proteinExistence type="inferred from homology"/>
<reference evidence="13 14" key="1">
    <citation type="submission" date="2006-02" db="EMBL/GenBank/DDBJ databases">
        <authorList>
            <person name="Pinhassi J."/>
            <person name="Pedros-Alio C."/>
            <person name="Ferriera S."/>
            <person name="Johnson J."/>
            <person name="Kravitz S."/>
            <person name="Halpern A."/>
            <person name="Remington K."/>
            <person name="Beeson K."/>
            <person name="Tran B."/>
            <person name="Rogers Y.-H."/>
            <person name="Friedman R."/>
            <person name="Venter J.C."/>
        </authorList>
    </citation>
    <scope>NUCLEOTIDE SEQUENCE [LARGE SCALE GENOMIC DNA]</scope>
    <source>
        <strain evidence="13 14">MED92</strain>
    </source>
</reference>
<evidence type="ECO:0000256" key="10">
    <source>
        <dbReference type="ARBA" id="ARBA00030775"/>
    </source>
</evidence>